<comment type="subunit">
    <text evidence="6">The basal body constitutes a major portion of the flagellar organelle and consists of a number of rings mounted on a central rod.</text>
</comment>
<dbReference type="Pfam" id="PF00460">
    <property type="entry name" value="Flg_bb_rod"/>
    <property type="match status" value="1"/>
</dbReference>
<dbReference type="InterPro" id="IPR019776">
    <property type="entry name" value="Flagellar_basal_body_rod_CS"/>
</dbReference>
<comment type="subcellular location">
    <subcellularLocation>
        <location evidence="1 6">Bacterial flagellum basal body</location>
    </subcellularLocation>
</comment>
<proteinExistence type="inferred from homology"/>
<accession>A0A364NRG5</accession>
<evidence type="ECO:0000313" key="9">
    <source>
        <dbReference type="Proteomes" id="UP000250744"/>
    </source>
</evidence>
<keyword evidence="8" id="KW-0969">Cilium</keyword>
<reference evidence="8 9" key="1">
    <citation type="submission" date="2018-06" db="EMBL/GenBank/DDBJ databases">
        <title>Nitrincola tibetense sp. nov., isolated from Lake XuguoCo on Tibetan Plateau.</title>
        <authorList>
            <person name="Xing P."/>
        </authorList>
    </citation>
    <scope>NUCLEOTIDE SEQUENCE [LARGE SCALE GENOMIC DNA]</scope>
    <source>
        <strain evidence="9">xg18</strain>
    </source>
</reference>
<name>A0A364NRG5_9GAMM</name>
<evidence type="ECO:0000313" key="8">
    <source>
        <dbReference type="EMBL" id="RAU19622.1"/>
    </source>
</evidence>
<sequence>MSINFKSALGIHADALTFRAHRAEVLANNIANSDTPNFKARDVDFKQVLESKMTHSPLHLQKTQGGHLDGLVNPDFAADLMYRIPFQPAVDGNTVEVQEEISRFTDNSLRYQASFEFLNSRFSGLKKAIKGE</sequence>
<dbReference type="GO" id="GO:0071978">
    <property type="term" value="P:bacterial-type flagellum-dependent swarming motility"/>
    <property type="evidence" value="ECO:0007669"/>
    <property type="project" value="TreeGrafter"/>
</dbReference>
<evidence type="ECO:0000256" key="1">
    <source>
        <dbReference type="ARBA" id="ARBA00004117"/>
    </source>
</evidence>
<dbReference type="InterPro" id="IPR006300">
    <property type="entry name" value="FlgB"/>
</dbReference>
<evidence type="ECO:0000259" key="7">
    <source>
        <dbReference type="Pfam" id="PF00460"/>
    </source>
</evidence>
<dbReference type="PIRSF" id="PIRSF002889">
    <property type="entry name" value="Rod_FlgB"/>
    <property type="match status" value="1"/>
</dbReference>
<evidence type="ECO:0000256" key="6">
    <source>
        <dbReference type="PIRNR" id="PIRNR002889"/>
    </source>
</evidence>
<organism evidence="8 9">
    <name type="scientific">Nitrincola tibetensis</name>
    <dbReference type="NCBI Taxonomy" id="2219697"/>
    <lineage>
        <taxon>Bacteria</taxon>
        <taxon>Pseudomonadati</taxon>
        <taxon>Pseudomonadota</taxon>
        <taxon>Gammaproteobacteria</taxon>
        <taxon>Oceanospirillales</taxon>
        <taxon>Oceanospirillaceae</taxon>
        <taxon>Nitrincola</taxon>
    </lineage>
</organism>
<keyword evidence="8" id="KW-0282">Flagellum</keyword>
<evidence type="ECO:0000256" key="2">
    <source>
        <dbReference type="ARBA" id="ARBA00009677"/>
    </source>
</evidence>
<comment type="similarity">
    <text evidence="2 6">Belongs to the flagella basal body rod proteins family.</text>
</comment>
<comment type="function">
    <text evidence="5 6">Structural component of flagellum, the bacterial motility apparatus. Part of the rod structure of flagellar basal body.</text>
</comment>
<dbReference type="EMBL" id="QKRX01000001">
    <property type="protein sequence ID" value="RAU19622.1"/>
    <property type="molecule type" value="Genomic_DNA"/>
</dbReference>
<dbReference type="Proteomes" id="UP000250744">
    <property type="component" value="Unassembled WGS sequence"/>
</dbReference>
<keyword evidence="9" id="KW-1185">Reference proteome</keyword>
<protein>
    <recommendedName>
        <fullName evidence="3 6">Flagellar basal body rod protein FlgB</fullName>
    </recommendedName>
</protein>
<dbReference type="RefSeq" id="WP_112156616.1">
    <property type="nucleotide sequence ID" value="NZ_QKRX01000001.1"/>
</dbReference>
<evidence type="ECO:0000256" key="4">
    <source>
        <dbReference type="ARBA" id="ARBA00023143"/>
    </source>
</evidence>
<comment type="caution">
    <text evidence="8">The sequence shown here is derived from an EMBL/GenBank/DDBJ whole genome shotgun (WGS) entry which is preliminary data.</text>
</comment>
<keyword evidence="4 6" id="KW-0975">Bacterial flagellum</keyword>
<keyword evidence="8" id="KW-0966">Cell projection</keyword>
<dbReference type="PANTHER" id="PTHR30435">
    <property type="entry name" value="FLAGELLAR PROTEIN"/>
    <property type="match status" value="1"/>
</dbReference>
<dbReference type="GO" id="GO:0030694">
    <property type="term" value="C:bacterial-type flagellum basal body, rod"/>
    <property type="evidence" value="ECO:0007669"/>
    <property type="project" value="InterPro"/>
</dbReference>
<dbReference type="InterPro" id="IPR001444">
    <property type="entry name" value="Flag_bb_rod_N"/>
</dbReference>
<dbReference type="NCBIfam" id="TIGR01396">
    <property type="entry name" value="FlgB"/>
    <property type="match status" value="1"/>
</dbReference>
<dbReference type="AlphaFoldDB" id="A0A364NRG5"/>
<gene>
    <name evidence="8" type="primary">flgB</name>
    <name evidence="8" type="ORF">DN062_00630</name>
</gene>
<feature type="domain" description="Flagellar basal body rod protein N-terminal" evidence="7">
    <location>
        <begin position="11"/>
        <end position="39"/>
    </location>
</feature>
<evidence type="ECO:0000256" key="3">
    <source>
        <dbReference type="ARBA" id="ARBA00014376"/>
    </source>
</evidence>
<dbReference type="OrthoDB" id="9788334at2"/>
<evidence type="ECO:0000256" key="5">
    <source>
        <dbReference type="ARBA" id="ARBA00024934"/>
    </source>
</evidence>
<dbReference type="PANTHER" id="PTHR30435:SF12">
    <property type="entry name" value="FLAGELLAR BASAL BODY ROD PROTEIN FLGB"/>
    <property type="match status" value="1"/>
</dbReference>
<dbReference type="PROSITE" id="PS00588">
    <property type="entry name" value="FLAGELLA_BB_ROD"/>
    <property type="match status" value="1"/>
</dbReference>